<dbReference type="KEGG" id="ccam:M5D45_13580"/>
<gene>
    <name evidence="1" type="ORF">FGG12_11790</name>
    <name evidence="2" type="ORF">M5D45_13580</name>
</gene>
<evidence type="ECO:0000313" key="4">
    <source>
        <dbReference type="Proteomes" id="UP001056132"/>
    </source>
</evidence>
<dbReference type="Proteomes" id="UP001056132">
    <property type="component" value="Chromosome 1"/>
</dbReference>
<accession>A0AAE9L225</accession>
<organism evidence="2 4">
    <name type="scientific">Cupriavidus campinensis</name>
    <dbReference type="NCBI Taxonomy" id="151783"/>
    <lineage>
        <taxon>Bacteria</taxon>
        <taxon>Pseudomonadati</taxon>
        <taxon>Pseudomonadota</taxon>
        <taxon>Betaproteobacteria</taxon>
        <taxon>Burkholderiales</taxon>
        <taxon>Burkholderiaceae</taxon>
        <taxon>Cupriavidus</taxon>
    </lineage>
</organism>
<dbReference type="EMBL" id="CP097330">
    <property type="protein sequence ID" value="URF03540.1"/>
    <property type="molecule type" value="Genomic_DNA"/>
</dbReference>
<dbReference type="CDD" id="cd00590">
    <property type="entry name" value="RRM_SF"/>
    <property type="match status" value="1"/>
</dbReference>
<evidence type="ECO:0000313" key="3">
    <source>
        <dbReference type="Proteomes" id="UP000318943"/>
    </source>
</evidence>
<keyword evidence="3" id="KW-1185">Reference proteome</keyword>
<reference evidence="1 3" key="1">
    <citation type="submission" date="2019-05" db="EMBL/GenBank/DDBJ databases">
        <title>Whole genome sequence analysis of Cupriavidus campinensis S14E4C strain.</title>
        <authorList>
            <person name="Abbaszade G."/>
            <person name="Szabo A."/>
            <person name="Toumi M."/>
            <person name="Toth E."/>
        </authorList>
    </citation>
    <scope>NUCLEOTIDE SEQUENCE [LARGE SCALE GENOMIC DNA]</scope>
    <source>
        <strain evidence="1 3">S14E4C</strain>
    </source>
</reference>
<reference evidence="2" key="3">
    <citation type="submission" date="2022-05" db="EMBL/GenBank/DDBJ databases">
        <authorList>
            <person name="Kunte H.-J."/>
        </authorList>
    </citation>
    <scope>NUCLEOTIDE SEQUENCE</scope>
    <source>
        <strain evidence="2">G5</strain>
    </source>
</reference>
<name>A0AAE9L225_9BURK</name>
<evidence type="ECO:0000313" key="1">
    <source>
        <dbReference type="EMBL" id="TSP12275.1"/>
    </source>
</evidence>
<reference evidence="2" key="2">
    <citation type="journal article" date="2022" name="Microbiol. Resour. Announc.">
        <title>Genome Sequence of Cupriavidus campinensis Strain G5, a Member of a Bacterial Consortium Capable of Polyethylene Degradation.</title>
        <authorList>
            <person name="Schneider B."/>
            <person name="Pfeiffer F."/>
            <person name="Dyall-Smith M."/>
            <person name="Kunte H.J."/>
        </authorList>
    </citation>
    <scope>NUCLEOTIDE SEQUENCE</scope>
    <source>
        <strain evidence="2">G5</strain>
    </source>
</reference>
<sequence length="84" mass="9599">MALFMLTNVPDGTSDEELLAFLAKYGIPAPDEIEHIEGDGSRPSVMLTFHAVDADALQLLRPRIHDMYWKNKRLSVMVLHERYT</sequence>
<dbReference type="Proteomes" id="UP000318943">
    <property type="component" value="Unassembled WGS sequence"/>
</dbReference>
<evidence type="ECO:0000313" key="2">
    <source>
        <dbReference type="EMBL" id="URF03540.1"/>
    </source>
</evidence>
<proteinExistence type="predicted"/>
<dbReference type="RefSeq" id="WP_144197860.1">
    <property type="nucleotide sequence ID" value="NZ_CAJPVH010000062.1"/>
</dbReference>
<protein>
    <submittedName>
        <fullName evidence="2">RNA-binding protein</fullName>
    </submittedName>
</protein>
<dbReference type="EMBL" id="VCIZ01000006">
    <property type="protein sequence ID" value="TSP12275.1"/>
    <property type="molecule type" value="Genomic_DNA"/>
</dbReference>
<dbReference type="AlphaFoldDB" id="A0AAE9L225"/>